<proteinExistence type="predicted"/>
<sequence>MRSENTLETQIEVNDFMELYTWLEKNHKTESHVWVNSKRGKPNGQDFSYIDVVYCALCFGWIDTTCKNINGVPCQKLMPRSKKSHWTYLNIARCKYLIEQGLMTDEGLKAIPKNHDDFMISQDILDRLQVDKQAWENFNHFPLLYQRIRIDNIEWAREKIEINTFETRLNKLIETSRENKMYGEWNDYGRII</sequence>
<organism evidence="1 2">
    <name type="scientific">Hydrogenoanaerobacterium saccharovorans</name>
    <dbReference type="NCBI Taxonomy" id="474960"/>
    <lineage>
        <taxon>Bacteria</taxon>
        <taxon>Bacillati</taxon>
        <taxon>Bacillota</taxon>
        <taxon>Clostridia</taxon>
        <taxon>Eubacteriales</taxon>
        <taxon>Oscillospiraceae</taxon>
        <taxon>Hydrogenoanaerobacterium</taxon>
    </lineage>
</organism>
<evidence type="ECO:0000313" key="1">
    <source>
        <dbReference type="EMBL" id="SEM64292.1"/>
    </source>
</evidence>
<dbReference type="Proteomes" id="UP000199158">
    <property type="component" value="Unassembled WGS sequence"/>
</dbReference>
<keyword evidence="2" id="KW-1185">Reference proteome</keyword>
<dbReference type="Pfam" id="PF13376">
    <property type="entry name" value="OmdA"/>
    <property type="match status" value="1"/>
</dbReference>
<gene>
    <name evidence="1" type="ORF">SAMN05216180_1038</name>
</gene>
<name>A0A1H8A041_9FIRM</name>
<reference evidence="1 2" key="1">
    <citation type="submission" date="2016-10" db="EMBL/GenBank/DDBJ databases">
        <authorList>
            <person name="de Groot N.N."/>
        </authorList>
    </citation>
    <scope>NUCLEOTIDE SEQUENCE [LARGE SCALE GENOMIC DNA]</scope>
    <source>
        <strain evidence="1 2">CGMCC 1.5070</strain>
    </source>
</reference>
<dbReference type="EMBL" id="FOCG01000001">
    <property type="protein sequence ID" value="SEM64292.1"/>
    <property type="molecule type" value="Genomic_DNA"/>
</dbReference>
<dbReference type="AlphaFoldDB" id="A0A1H8A041"/>
<protein>
    <submittedName>
        <fullName evidence="1">Uncharacterized conserved protein YdeI, YjbR/CyaY-like superfamily, DUF1801 family</fullName>
    </submittedName>
</protein>
<evidence type="ECO:0000313" key="2">
    <source>
        <dbReference type="Proteomes" id="UP000199158"/>
    </source>
</evidence>
<accession>A0A1H8A041</accession>